<evidence type="ECO:0000313" key="3">
    <source>
        <dbReference type="Proteomes" id="UP000274637"/>
    </source>
</evidence>
<evidence type="ECO:0000256" key="1">
    <source>
        <dbReference type="SAM" id="MobiDB-lite"/>
    </source>
</evidence>
<proteinExistence type="predicted"/>
<dbReference type="EMBL" id="MH744420">
    <property type="protein sequence ID" value="AYD81619.1"/>
    <property type="molecule type" value="Genomic_DNA"/>
</dbReference>
<evidence type="ECO:0000313" key="2">
    <source>
        <dbReference type="EMBL" id="AYD81619.1"/>
    </source>
</evidence>
<dbReference type="Proteomes" id="UP000274637">
    <property type="component" value="Segment"/>
</dbReference>
<feature type="compositionally biased region" description="Pro residues" evidence="1">
    <location>
        <begin position="9"/>
        <end position="22"/>
    </location>
</feature>
<reference evidence="3" key="1">
    <citation type="submission" date="2018-08" db="EMBL/GenBank/DDBJ databases">
        <authorList>
            <person name="Mousa M."/>
            <person name="Kelsky B.L."/>
            <person name="Goh L.M."/>
            <person name="Shaffer C.D."/>
            <person name="Weston-Hafer K.A."/>
            <person name="Russell D.A."/>
            <person name="Pope W.H."/>
            <person name="Jacobs-Sera D."/>
            <person name="Hendrix R.W."/>
            <person name="Hatfull G.F."/>
        </authorList>
    </citation>
    <scope>NUCLEOTIDE SEQUENCE [LARGE SCALE GENOMIC DNA]</scope>
</reference>
<feature type="region of interest" description="Disordered" evidence="1">
    <location>
        <begin position="1"/>
        <end position="22"/>
    </location>
</feature>
<protein>
    <submittedName>
        <fullName evidence="2">Minor tail protein</fullName>
    </submittedName>
</protein>
<gene>
    <name evidence="2" type="primary">18</name>
    <name evidence="2" type="ORF">SEA_KROMP_18</name>
</gene>
<name>A0A386K8M2_9CAUD</name>
<accession>A0A386K8M2</accession>
<sequence>MPIITAPVTTPPDTGPPGGTPVPLPEIGYATAQYTDPTGQVWPLTDWEAGWFTLAEGVSGLGAVKYELTTDPQPRGGTKLRHAQAQPRTIIWPLFVQGGDHLELVARWRALATAFTRTLREDEGPGVLEIARPDGTRRQIEVVYLDGFEGQDKQGWGRDADSAVLQLLCEDPYWIDPVSVSVHRETGELADFQAPYPMVSSSQVLGDTTITNPSDTVVWPTWVVTGPASLIEFSVTRTLRTGQTITEAFTLDPNAAAIGHGNLLAGEQVVIRTQPPQVRFQDGSIEGAQWIGALDWPTASLWGLAPGDNQVSFVLTSSGPGSAVDLTFNPRYETA</sequence>
<organism evidence="2 3">
    <name type="scientific">Streptomyces phage Kromp</name>
    <dbReference type="NCBI Taxonomy" id="2315619"/>
    <lineage>
        <taxon>Viruses</taxon>
        <taxon>Duplodnaviria</taxon>
        <taxon>Heunggongvirae</taxon>
        <taxon>Uroviricota</taxon>
        <taxon>Caudoviricetes</taxon>
        <taxon>Krompvirus</taxon>
        <taxon>Krompvirus kromp</taxon>
    </lineage>
</organism>
<keyword evidence="3" id="KW-1185">Reference proteome</keyword>